<evidence type="ECO:0000256" key="1">
    <source>
        <dbReference type="SAM" id="MobiDB-lite"/>
    </source>
</evidence>
<dbReference type="InterPro" id="IPR047777">
    <property type="entry name" value="LapA-like_RM"/>
</dbReference>
<protein>
    <recommendedName>
        <fullName evidence="4">Retention module-containing protein</fullName>
    </recommendedName>
</protein>
<dbReference type="InterPro" id="IPR049826">
    <property type="entry name" value="Ig-like_ice"/>
</dbReference>
<proteinExistence type="predicted"/>
<comment type="caution">
    <text evidence="2">The sequence shown here is derived from an EMBL/GenBank/DDBJ whole genome shotgun (WGS) entry which is preliminary data.</text>
</comment>
<feature type="compositionally biased region" description="Polar residues" evidence="1">
    <location>
        <begin position="117"/>
        <end position="166"/>
    </location>
</feature>
<keyword evidence="3" id="KW-1185">Reference proteome</keyword>
<dbReference type="EMBL" id="JMIU01000001">
    <property type="protein sequence ID" value="KDN96001.1"/>
    <property type="molecule type" value="Genomic_DNA"/>
</dbReference>
<gene>
    <name evidence="2" type="ORF">EI16_06860</name>
</gene>
<feature type="non-terminal residue" evidence="2">
    <location>
        <position position="580"/>
    </location>
</feature>
<dbReference type="RefSeq" id="WP_035628977.1">
    <property type="nucleotide sequence ID" value="NZ_JMIU01000001.1"/>
</dbReference>
<evidence type="ECO:0000313" key="2">
    <source>
        <dbReference type="EMBL" id="KDN96001.1"/>
    </source>
</evidence>
<sequence length="580" mass="59552">MAASNSVVIGRVGEITGVVYIKLPSGELVQLKEGMVVHANDVIVTADGGSILVYLADGSVFTLGQNSVARLDDDIMPRAAAEDLQAKNQDDVKDLAQKVLSGHAGDLDATAAGETGQPLSSSSQSPDAIQADRSQGNVTSGFDTGNSDGQGTGQPDNQTGNGDSQNSFFATQQAVFSVSLDIDRITSDSLVNAQEANGTINVTGTVTGLNLDHGTVTLTVNGKDYSGTYGSDGKYSIAVPGTDFVNDSDQIIQATTTGYNQQGDQATSSSTEFYLIDTSAGRVYVDPITGDNLVAGNEDQNVTISGKTTSIAAGQTVTVDVLDEAGATKYTGSATVGVDGKWSISGVDMSGWPDEANYHVVANAVDSSGNPAIKGEQDFSTRVTQSDSLTIQENTIGTGNVLSNDSNPNHTLQVTNFTIAGDTQTYSAGQTATISGIGQIVVQADGSYQFTPEHNWDGTVPKLTYNTNINEHDTLDISVEPVGSNHTGTVTIDPVTADNVINATESGSTVAVTGTAAGGDIKAGDTVTLVINGTQYTTTVGSDGKWSANVAGSDLAVDSDKTFTAVVSSKDSSGGTVISN</sequence>
<dbReference type="Gene3D" id="2.60.40.1200">
    <property type="match status" value="1"/>
</dbReference>
<dbReference type="NCBIfam" id="NF033510">
    <property type="entry name" value="Ca_tandemer"/>
    <property type="match status" value="3"/>
</dbReference>
<dbReference type="NCBIfam" id="NF033682">
    <property type="entry name" value="retention_LapA"/>
    <property type="match status" value="1"/>
</dbReference>
<dbReference type="NCBIfam" id="NF012196">
    <property type="entry name" value="Ig_like_ice"/>
    <property type="match status" value="2"/>
</dbReference>
<accession>A0A067A058</accession>
<evidence type="ECO:0008006" key="4">
    <source>
        <dbReference type="Google" id="ProtNLM"/>
    </source>
</evidence>
<evidence type="ECO:0000313" key="3">
    <source>
        <dbReference type="Proteomes" id="UP000027341"/>
    </source>
</evidence>
<organism evidence="2 3">
    <name type="scientific">Hydrogenovibrio marinus</name>
    <dbReference type="NCBI Taxonomy" id="28885"/>
    <lineage>
        <taxon>Bacteria</taxon>
        <taxon>Pseudomonadati</taxon>
        <taxon>Pseudomonadota</taxon>
        <taxon>Gammaproteobacteria</taxon>
        <taxon>Thiotrichales</taxon>
        <taxon>Piscirickettsiaceae</taxon>
        <taxon>Hydrogenovibrio</taxon>
    </lineage>
</organism>
<feature type="region of interest" description="Disordered" evidence="1">
    <location>
        <begin position="108"/>
        <end position="166"/>
    </location>
</feature>
<dbReference type="AlphaFoldDB" id="A0A067A058"/>
<dbReference type="Proteomes" id="UP000027341">
    <property type="component" value="Unassembled WGS sequence"/>
</dbReference>
<dbReference type="Gene3D" id="2.60.40.10">
    <property type="entry name" value="Immunoglobulins"/>
    <property type="match status" value="3"/>
</dbReference>
<dbReference type="STRING" id="28885.EI16_06860"/>
<name>A0A067A058_HYDMR</name>
<reference evidence="2 3" key="1">
    <citation type="submission" date="2014-04" db="EMBL/GenBank/DDBJ databases">
        <title>Draft genome sequence of Hydrogenovibrio marinus MH-110, a model organism for aerobic H2 metabolism.</title>
        <authorList>
            <person name="Cha H.J."/>
            <person name="Jo B.H."/>
            <person name="Hwang B.H."/>
        </authorList>
    </citation>
    <scope>NUCLEOTIDE SEQUENCE [LARGE SCALE GENOMIC DNA]</scope>
    <source>
        <strain evidence="2 3">MH-110</strain>
    </source>
</reference>
<dbReference type="InterPro" id="IPR013783">
    <property type="entry name" value="Ig-like_fold"/>
</dbReference>